<feature type="compositionally biased region" description="Polar residues" evidence="1">
    <location>
        <begin position="484"/>
        <end position="498"/>
    </location>
</feature>
<keyword evidence="3" id="KW-1185">Reference proteome</keyword>
<feature type="region of interest" description="Disordered" evidence="1">
    <location>
        <begin position="645"/>
        <end position="665"/>
    </location>
</feature>
<dbReference type="EMBL" id="LGRX02035683">
    <property type="protein sequence ID" value="KAK3233545.1"/>
    <property type="molecule type" value="Genomic_DNA"/>
</dbReference>
<evidence type="ECO:0000256" key="1">
    <source>
        <dbReference type="SAM" id="MobiDB-lite"/>
    </source>
</evidence>
<protein>
    <submittedName>
        <fullName evidence="2">Uncharacterized protein</fullName>
    </submittedName>
</protein>
<gene>
    <name evidence="2" type="ORF">CYMTET_56169</name>
</gene>
<sequence>MDSPASTYPTDGKRVLLEFARRMIPTAPPVGGAGRTAPAAPITATPPPPPFGHVLGDAEDVSKYALGGEGVRFYAEDDAGKLAKIITALKNDFDANGLGLDVFDLNDTARAVHPAVNDLAKGCIPVGLMPSHMEEYMAIRYEAKVDPRKALTLSEHRLVKENTTPGWFPDEESRKQAMVDRLDPESYRALLDKYPLEADLARASLRDLAYVKSTGGHSATSQAAKRERGGLVGFRNGVAPAPAAEVTKEYSERAALAFRFQQAADQGAEALAAAAEAYGAPEVLSGEPQARAAGSGGCSRADCAGVPCAAREHSVTAALAIQSFDAEELFVPITEQPMQRREEEDGEAGGGELHSAGGMPAEVAAGLFTDGHGTVWYYPEPVEVTFAMHEIDGWELRLRGAVDVLTAAVRQAVLLADGGAAAAGEETLTTNPLLIPQDISPINPETPSSLFNAGSIRAAAGPQTWACRMLRLAATFWGGTEQGSYTRHLSRGTESNSLPLRRRSYRQRRRREAFAALPTDLHELEAGATLATIAQGSRALKYLHRGERAPLGEGASAPRGSSGASCHWALHFSPDYHIVRPGRSLPRGHILREEAARRRWYTRGGQQVEESCRLLKPSEEQANFQQPLACPFREDAHRTFLHIRAKESANAHSPPPPDIGDLLRDPELPASLREWVESQR</sequence>
<comment type="caution">
    <text evidence="2">The sequence shown here is derived from an EMBL/GenBank/DDBJ whole genome shotgun (WGS) entry which is preliminary data.</text>
</comment>
<accession>A0AAE0EP12</accession>
<organism evidence="2 3">
    <name type="scientific">Cymbomonas tetramitiformis</name>
    <dbReference type="NCBI Taxonomy" id="36881"/>
    <lineage>
        <taxon>Eukaryota</taxon>
        <taxon>Viridiplantae</taxon>
        <taxon>Chlorophyta</taxon>
        <taxon>Pyramimonadophyceae</taxon>
        <taxon>Pyramimonadales</taxon>
        <taxon>Pyramimonadaceae</taxon>
        <taxon>Cymbomonas</taxon>
    </lineage>
</organism>
<evidence type="ECO:0000313" key="2">
    <source>
        <dbReference type="EMBL" id="KAK3233545.1"/>
    </source>
</evidence>
<evidence type="ECO:0000313" key="3">
    <source>
        <dbReference type="Proteomes" id="UP001190700"/>
    </source>
</evidence>
<dbReference type="AlphaFoldDB" id="A0AAE0EP12"/>
<proteinExistence type="predicted"/>
<reference evidence="2 3" key="1">
    <citation type="journal article" date="2015" name="Genome Biol. Evol.">
        <title>Comparative Genomics of a Bacterivorous Green Alga Reveals Evolutionary Causalities and Consequences of Phago-Mixotrophic Mode of Nutrition.</title>
        <authorList>
            <person name="Burns J.A."/>
            <person name="Paasch A."/>
            <person name="Narechania A."/>
            <person name="Kim E."/>
        </authorList>
    </citation>
    <scope>NUCLEOTIDE SEQUENCE [LARGE SCALE GENOMIC DNA]</scope>
    <source>
        <strain evidence="2 3">PLY_AMNH</strain>
    </source>
</reference>
<feature type="region of interest" description="Disordered" evidence="1">
    <location>
        <begin position="484"/>
        <end position="504"/>
    </location>
</feature>
<name>A0AAE0EP12_9CHLO</name>
<dbReference type="Proteomes" id="UP001190700">
    <property type="component" value="Unassembled WGS sequence"/>
</dbReference>